<feature type="compositionally biased region" description="Basic and acidic residues" evidence="7">
    <location>
        <begin position="356"/>
        <end position="370"/>
    </location>
</feature>
<sequence>MTAAIRRTVAFPGISMDRLQSMLGAYNGHLKQIEQRLDVKIAHRGDSFYIDGGIDEVERAESLLQRLHAEAEISSQISADMIHLLIQGSQTDRELQEDLSDNEHTGLDDVWLQTRKGRINPRGANQKRYVQRILQSDISFGIGPAGTGKTYLAVAAAVDMLERNEIQRILLVRPAVEAGEKLGFLPGDLSQKIDPYLRPLYDALYEMLGFEKVAKLIERQIIEVAPLAYMRGRTLNHSFVILDEAQNTTPEQMKMFLTRLGFGSRAVITGDITQVDLPRGQQSGLAHSLRVLEKVKEIHITRFHSRDVVRHHLVQKIVEAYEGWDSEQHRLTAEARAERKARQDALIQANDSAADAQHDGENSLEHTAQD</sequence>
<dbReference type="EMBL" id="CP049916">
    <property type="protein sequence ID" value="QIO07944.1"/>
    <property type="molecule type" value="Genomic_DNA"/>
</dbReference>
<proteinExistence type="inferred from homology"/>
<evidence type="ECO:0000313" key="9">
    <source>
        <dbReference type="EMBL" id="QIO07944.1"/>
    </source>
</evidence>
<keyword evidence="3" id="KW-0963">Cytoplasm</keyword>
<dbReference type="SUPFAM" id="SSF52540">
    <property type="entry name" value="P-loop containing nucleoside triphosphate hydrolases"/>
    <property type="match status" value="1"/>
</dbReference>
<dbReference type="Proteomes" id="UP000501939">
    <property type="component" value="Chromosome"/>
</dbReference>
<feature type="compositionally biased region" description="Basic and acidic residues" evidence="7">
    <location>
        <begin position="334"/>
        <end position="343"/>
    </location>
</feature>
<dbReference type="GO" id="GO:0005829">
    <property type="term" value="C:cytosol"/>
    <property type="evidence" value="ECO:0007669"/>
    <property type="project" value="TreeGrafter"/>
</dbReference>
<reference evidence="9 10" key="1">
    <citation type="submission" date="2020-03" db="EMBL/GenBank/DDBJ databases">
        <authorList>
            <person name="Zhu W."/>
        </authorList>
    </citation>
    <scope>NUCLEOTIDE SEQUENCE [LARGE SCALE GENOMIC DNA]</scope>
    <source>
        <strain evidence="9 10">185</strain>
    </source>
</reference>
<dbReference type="PANTHER" id="PTHR30473">
    <property type="entry name" value="PROTEIN PHOH"/>
    <property type="match status" value="1"/>
</dbReference>
<dbReference type="InterPro" id="IPR003714">
    <property type="entry name" value="PhoH"/>
</dbReference>
<evidence type="ECO:0000259" key="8">
    <source>
        <dbReference type="Pfam" id="PF02562"/>
    </source>
</evidence>
<evidence type="ECO:0000256" key="4">
    <source>
        <dbReference type="ARBA" id="ARBA00022741"/>
    </source>
</evidence>
<dbReference type="RefSeq" id="WP_166322174.1">
    <property type="nucleotide sequence ID" value="NZ_CP049916.1"/>
</dbReference>
<keyword evidence="4" id="KW-0547">Nucleotide-binding</keyword>
<keyword evidence="5" id="KW-0067">ATP-binding</keyword>
<dbReference type="Gene3D" id="3.40.50.300">
    <property type="entry name" value="P-loop containing nucleotide triphosphate hydrolases"/>
    <property type="match status" value="1"/>
</dbReference>
<name>A0A6G8S1F3_9GAMM</name>
<dbReference type="FunFam" id="3.40.50.300:FF:000013">
    <property type="entry name" value="PhoH family ATPase"/>
    <property type="match status" value="1"/>
</dbReference>
<evidence type="ECO:0000256" key="3">
    <source>
        <dbReference type="ARBA" id="ARBA00022490"/>
    </source>
</evidence>
<dbReference type="AlphaFoldDB" id="A0A6G8S1F3"/>
<protein>
    <recommendedName>
        <fullName evidence="6">PhoH-like protein</fullName>
    </recommendedName>
</protein>
<comment type="similarity">
    <text evidence="2">Belongs to the PhoH family.</text>
</comment>
<evidence type="ECO:0000256" key="6">
    <source>
        <dbReference type="ARBA" id="ARBA00039970"/>
    </source>
</evidence>
<organism evidence="9 10">
    <name type="scientific">Acinetobacter lanii</name>
    <dbReference type="NCBI Taxonomy" id="2715163"/>
    <lineage>
        <taxon>Bacteria</taxon>
        <taxon>Pseudomonadati</taxon>
        <taxon>Pseudomonadota</taxon>
        <taxon>Gammaproteobacteria</taxon>
        <taxon>Moraxellales</taxon>
        <taxon>Moraxellaceae</taxon>
        <taxon>Acinetobacter</taxon>
    </lineage>
</organism>
<gene>
    <name evidence="9" type="ORF">G8D99_02145</name>
</gene>
<evidence type="ECO:0000313" key="10">
    <source>
        <dbReference type="Proteomes" id="UP000501939"/>
    </source>
</evidence>
<dbReference type="PANTHER" id="PTHR30473:SF1">
    <property type="entry name" value="PHOH-LIKE PROTEIN"/>
    <property type="match status" value="1"/>
</dbReference>
<dbReference type="Pfam" id="PF02562">
    <property type="entry name" value="PhoH"/>
    <property type="match status" value="1"/>
</dbReference>
<evidence type="ECO:0000256" key="1">
    <source>
        <dbReference type="ARBA" id="ARBA00004496"/>
    </source>
</evidence>
<comment type="subcellular location">
    <subcellularLocation>
        <location evidence="1">Cytoplasm</location>
    </subcellularLocation>
</comment>
<accession>A0A6G8S1F3</accession>
<evidence type="ECO:0000256" key="2">
    <source>
        <dbReference type="ARBA" id="ARBA00010393"/>
    </source>
</evidence>
<dbReference type="InterPro" id="IPR027417">
    <property type="entry name" value="P-loop_NTPase"/>
</dbReference>
<keyword evidence="10" id="KW-1185">Reference proteome</keyword>
<dbReference type="KEGG" id="alj:G8D99_02145"/>
<feature type="domain" description="PhoH-like protein" evidence="8">
    <location>
        <begin position="119"/>
        <end position="322"/>
    </location>
</feature>
<evidence type="ECO:0000256" key="5">
    <source>
        <dbReference type="ARBA" id="ARBA00022840"/>
    </source>
</evidence>
<dbReference type="GO" id="GO:0005524">
    <property type="term" value="F:ATP binding"/>
    <property type="evidence" value="ECO:0007669"/>
    <property type="project" value="UniProtKB-KW"/>
</dbReference>
<feature type="region of interest" description="Disordered" evidence="7">
    <location>
        <begin position="334"/>
        <end position="370"/>
    </location>
</feature>
<dbReference type="InterPro" id="IPR051451">
    <property type="entry name" value="PhoH2-like"/>
</dbReference>
<evidence type="ECO:0000256" key="7">
    <source>
        <dbReference type="SAM" id="MobiDB-lite"/>
    </source>
</evidence>